<keyword evidence="12 19" id="KW-0547">Nucleotide-binding</keyword>
<dbReference type="SUPFAM" id="SSF52540">
    <property type="entry name" value="P-loop containing nucleoside triphosphate hydrolases"/>
    <property type="match status" value="1"/>
</dbReference>
<reference evidence="20" key="1">
    <citation type="submission" date="2022-12" db="EMBL/GenBank/DDBJ databases">
        <title>Draft genome sequence of the thermophilic strain Brevibacillus thermoruber HT42, isolated from Los Humeros, Puebla, Mexico, with biotechnological potential.</title>
        <authorList>
            <person name="Lara Sanchez J."/>
            <person name="Solis Palacios R."/>
            <person name="Bustos Baena A.S."/>
            <person name="Ruz Baez A.E."/>
            <person name="Espinosa Luna G."/>
            <person name="Oliart Ros R.M."/>
        </authorList>
    </citation>
    <scope>NUCLEOTIDE SEQUENCE</scope>
    <source>
        <strain evidence="20">HT42</strain>
    </source>
</reference>
<dbReference type="EC" id="2.7.1.156" evidence="8"/>
<comment type="pathway">
    <text evidence="5">Cofactor biosynthesis; adenosylcobalamin biosynthesis; adenosylcobalamin from cob(II)yrinate a,c-diamide: step 6/7.</text>
</comment>
<keyword evidence="13 20" id="KW-0418">Kinase</keyword>
<dbReference type="CDD" id="cd00544">
    <property type="entry name" value="CobU"/>
    <property type="match status" value="1"/>
</dbReference>
<gene>
    <name evidence="20" type="primary">cobU</name>
    <name evidence="20" type="ORF">O3V59_14875</name>
</gene>
<dbReference type="InterPro" id="IPR027417">
    <property type="entry name" value="P-loop_NTPase"/>
</dbReference>
<evidence type="ECO:0000256" key="14">
    <source>
        <dbReference type="ARBA" id="ARBA00022840"/>
    </source>
</evidence>
<evidence type="ECO:0000256" key="8">
    <source>
        <dbReference type="ARBA" id="ARBA00012016"/>
    </source>
</evidence>
<keyword evidence="14" id="KW-0067">ATP-binding</keyword>
<evidence type="ECO:0000256" key="2">
    <source>
        <dbReference type="ARBA" id="ARBA00000711"/>
    </source>
</evidence>
<evidence type="ECO:0000256" key="12">
    <source>
        <dbReference type="ARBA" id="ARBA00022741"/>
    </source>
</evidence>
<dbReference type="GO" id="GO:0009236">
    <property type="term" value="P:cobalamin biosynthetic process"/>
    <property type="evidence" value="ECO:0007669"/>
    <property type="project" value="UniProtKB-KW"/>
</dbReference>
<feature type="binding site" evidence="19">
    <location>
        <begin position="16"/>
        <end position="23"/>
    </location>
    <ligand>
        <name>GTP</name>
        <dbReference type="ChEBI" id="CHEBI:37565"/>
    </ligand>
</feature>
<evidence type="ECO:0000313" key="21">
    <source>
        <dbReference type="Proteomes" id="UP001151071"/>
    </source>
</evidence>
<keyword evidence="21" id="KW-1185">Reference proteome</keyword>
<keyword evidence="20" id="KW-0548">Nucleotidyltransferase</keyword>
<name>A0A9X3TS82_9BACL</name>
<dbReference type="Pfam" id="PF02283">
    <property type="entry name" value="CobU"/>
    <property type="match status" value="1"/>
</dbReference>
<dbReference type="InterPro" id="IPR003203">
    <property type="entry name" value="CobU/CobP"/>
</dbReference>
<dbReference type="Proteomes" id="UP001151071">
    <property type="component" value="Unassembled WGS sequence"/>
</dbReference>
<dbReference type="PANTHER" id="PTHR34848:SF1">
    <property type="entry name" value="BIFUNCTIONAL ADENOSYLCOBALAMIN BIOSYNTHESIS PROTEIN COBU"/>
    <property type="match status" value="1"/>
</dbReference>
<evidence type="ECO:0000256" key="13">
    <source>
        <dbReference type="ARBA" id="ARBA00022777"/>
    </source>
</evidence>
<dbReference type="EC" id="2.7.7.62" evidence="9"/>
<keyword evidence="10" id="KW-0169">Cobalamin biosynthesis</keyword>
<evidence type="ECO:0000256" key="7">
    <source>
        <dbReference type="ARBA" id="ARBA00007490"/>
    </source>
</evidence>
<comment type="similarity">
    <text evidence="7">Belongs to the CobU/CobP family.</text>
</comment>
<feature type="binding site" evidence="19">
    <location>
        <position position="90"/>
    </location>
    <ligand>
        <name>GTP</name>
        <dbReference type="ChEBI" id="CHEBI:37565"/>
    </ligand>
</feature>
<keyword evidence="15 19" id="KW-0342">GTP-binding</keyword>
<comment type="catalytic activity">
    <reaction evidence="2">
        <text>adenosylcob(III)inamide phosphate + GTP + H(+) = adenosylcob(III)inamide-GDP + diphosphate</text>
        <dbReference type="Rhea" id="RHEA:22712"/>
        <dbReference type="ChEBI" id="CHEBI:15378"/>
        <dbReference type="ChEBI" id="CHEBI:33019"/>
        <dbReference type="ChEBI" id="CHEBI:37565"/>
        <dbReference type="ChEBI" id="CHEBI:58502"/>
        <dbReference type="ChEBI" id="CHEBI:60487"/>
        <dbReference type="EC" id="2.7.7.62"/>
    </reaction>
</comment>
<evidence type="ECO:0000256" key="16">
    <source>
        <dbReference type="ARBA" id="ARBA00029570"/>
    </source>
</evidence>
<evidence type="ECO:0000256" key="1">
    <source>
        <dbReference type="ARBA" id="ARBA00000312"/>
    </source>
</evidence>
<keyword evidence="11 20" id="KW-0808">Transferase</keyword>
<dbReference type="Gene3D" id="3.40.50.300">
    <property type="entry name" value="P-loop containing nucleotide triphosphate hydrolases"/>
    <property type="match status" value="1"/>
</dbReference>
<evidence type="ECO:0000313" key="20">
    <source>
        <dbReference type="EMBL" id="MDA5109647.1"/>
    </source>
</evidence>
<evidence type="ECO:0000256" key="4">
    <source>
        <dbReference type="ARBA" id="ARBA00003889"/>
    </source>
</evidence>
<feature type="binding site" evidence="19">
    <location>
        <begin position="58"/>
        <end position="61"/>
    </location>
    <ligand>
        <name>GTP</name>
        <dbReference type="ChEBI" id="CHEBI:37565"/>
    </ligand>
</feature>
<evidence type="ECO:0000256" key="3">
    <source>
        <dbReference type="ARBA" id="ARBA00001522"/>
    </source>
</evidence>
<dbReference type="GO" id="GO:0005525">
    <property type="term" value="F:GTP binding"/>
    <property type="evidence" value="ECO:0007669"/>
    <property type="project" value="UniProtKB-KW"/>
</dbReference>
<comment type="function">
    <text evidence="4">Catalyzes ATP-dependent phosphorylation of adenosylcobinamide and addition of GMP to adenosylcobinamide phosphate.</text>
</comment>
<dbReference type="NCBIfam" id="NF004469">
    <property type="entry name" value="PRK05800.1"/>
    <property type="match status" value="1"/>
</dbReference>
<dbReference type="GO" id="GO:0043752">
    <property type="term" value="F:adenosylcobinamide kinase activity"/>
    <property type="evidence" value="ECO:0007669"/>
    <property type="project" value="UniProtKB-EC"/>
</dbReference>
<evidence type="ECO:0000256" key="9">
    <source>
        <dbReference type="ARBA" id="ARBA00012523"/>
    </source>
</evidence>
<evidence type="ECO:0000256" key="5">
    <source>
        <dbReference type="ARBA" id="ARBA00004692"/>
    </source>
</evidence>
<dbReference type="GO" id="GO:0008820">
    <property type="term" value="F:cobinamide phosphate guanylyltransferase activity"/>
    <property type="evidence" value="ECO:0007669"/>
    <property type="project" value="UniProtKB-EC"/>
</dbReference>
<feature type="active site" description="GMP-histidine intermediate" evidence="18">
    <location>
        <position position="57"/>
    </location>
</feature>
<protein>
    <recommendedName>
        <fullName evidence="16">Adenosylcobinamide kinase</fullName>
        <ecNumber evidence="8">2.7.1.156</ecNumber>
        <ecNumber evidence="9">2.7.7.62</ecNumber>
    </recommendedName>
    <alternativeName>
        <fullName evidence="17">Adenosylcobinamide-phosphate guanylyltransferase</fullName>
    </alternativeName>
</protein>
<evidence type="ECO:0000256" key="19">
    <source>
        <dbReference type="PIRSR" id="PIRSR006135-2"/>
    </source>
</evidence>
<evidence type="ECO:0000256" key="15">
    <source>
        <dbReference type="ARBA" id="ARBA00023134"/>
    </source>
</evidence>
<dbReference type="RefSeq" id="WP_271140445.1">
    <property type="nucleotide sequence ID" value="NZ_JAPYYP010000019.1"/>
</dbReference>
<feature type="binding site" evidence="19">
    <location>
        <begin position="41"/>
        <end position="43"/>
    </location>
    <ligand>
        <name>GTP</name>
        <dbReference type="ChEBI" id="CHEBI:37565"/>
    </ligand>
</feature>
<evidence type="ECO:0000256" key="10">
    <source>
        <dbReference type="ARBA" id="ARBA00022573"/>
    </source>
</evidence>
<proteinExistence type="inferred from homology"/>
<dbReference type="PANTHER" id="PTHR34848">
    <property type="match status" value="1"/>
</dbReference>
<dbReference type="AlphaFoldDB" id="A0A9X3TS82"/>
<evidence type="ECO:0000256" key="11">
    <source>
        <dbReference type="ARBA" id="ARBA00022679"/>
    </source>
</evidence>
<comment type="catalytic activity">
    <reaction evidence="1">
        <text>adenosylcob(III)inamide + ATP = adenosylcob(III)inamide phosphate + ADP + H(+)</text>
        <dbReference type="Rhea" id="RHEA:15769"/>
        <dbReference type="ChEBI" id="CHEBI:2480"/>
        <dbReference type="ChEBI" id="CHEBI:15378"/>
        <dbReference type="ChEBI" id="CHEBI:30616"/>
        <dbReference type="ChEBI" id="CHEBI:58502"/>
        <dbReference type="ChEBI" id="CHEBI:456216"/>
        <dbReference type="EC" id="2.7.1.156"/>
    </reaction>
</comment>
<organism evidence="20 21">
    <name type="scientific">Brevibacillus thermoruber</name>
    <dbReference type="NCBI Taxonomy" id="33942"/>
    <lineage>
        <taxon>Bacteria</taxon>
        <taxon>Bacillati</taxon>
        <taxon>Bacillota</taxon>
        <taxon>Bacilli</taxon>
        <taxon>Bacillales</taxon>
        <taxon>Paenibacillaceae</taxon>
        <taxon>Brevibacillus</taxon>
    </lineage>
</organism>
<accession>A0A9X3TS82</accession>
<comment type="pathway">
    <text evidence="6">Cofactor biosynthesis; adenosylcobalamin biosynthesis; adenosylcobalamin from cob(II)yrinate a,c-diamide: step 5/7.</text>
</comment>
<dbReference type="EMBL" id="JAPYYP010000019">
    <property type="protein sequence ID" value="MDA5109647.1"/>
    <property type="molecule type" value="Genomic_DNA"/>
</dbReference>
<evidence type="ECO:0000256" key="6">
    <source>
        <dbReference type="ARBA" id="ARBA00005159"/>
    </source>
</evidence>
<dbReference type="PIRSF" id="PIRSF006135">
    <property type="entry name" value="CobU"/>
    <property type="match status" value="1"/>
</dbReference>
<feature type="binding site" evidence="19">
    <location>
        <position position="69"/>
    </location>
    <ligand>
        <name>GTP</name>
        <dbReference type="ChEBI" id="CHEBI:37565"/>
    </ligand>
</feature>
<dbReference type="GO" id="GO:0005524">
    <property type="term" value="F:ATP binding"/>
    <property type="evidence" value="ECO:0007669"/>
    <property type="project" value="UniProtKB-KW"/>
</dbReference>
<sequence>MERKEGAALSLIVVTGGVRSGKSRFAEELAAQAGSPVLYVATGQVWDEEMKQRIERHRARRPRDWGLAETNGTLSAALPQMERYPVVLLDCLSTWISTRLMSVPEASWRDEAISRALMDEAEQWLDAACSGGRTVIAVTSEVGLGGVAMTKLGRWFADVLGDVNQLAARRADTVYAVLAGIPWRIKG</sequence>
<comment type="caution">
    <text evidence="20">The sequence shown here is derived from an EMBL/GenBank/DDBJ whole genome shotgun (WGS) entry which is preliminary data.</text>
</comment>
<evidence type="ECO:0000256" key="18">
    <source>
        <dbReference type="PIRSR" id="PIRSR006135-1"/>
    </source>
</evidence>
<comment type="catalytic activity">
    <reaction evidence="3">
        <text>adenosylcob(III)inamide + GTP = adenosylcob(III)inamide phosphate + GDP + H(+)</text>
        <dbReference type="Rhea" id="RHEA:15765"/>
        <dbReference type="ChEBI" id="CHEBI:2480"/>
        <dbReference type="ChEBI" id="CHEBI:15378"/>
        <dbReference type="ChEBI" id="CHEBI:37565"/>
        <dbReference type="ChEBI" id="CHEBI:58189"/>
        <dbReference type="ChEBI" id="CHEBI:58502"/>
        <dbReference type="EC" id="2.7.1.156"/>
    </reaction>
</comment>
<evidence type="ECO:0000256" key="17">
    <source>
        <dbReference type="ARBA" id="ARBA00030571"/>
    </source>
</evidence>